<dbReference type="EMBL" id="LAZR01040646">
    <property type="protein sequence ID" value="KKL13967.1"/>
    <property type="molecule type" value="Genomic_DNA"/>
</dbReference>
<sequence length="77" mass="9028">MRDRNYLDGEIKKGRFASYGHCLRYLVHSDKVQKRELSKLRSENARMKGVMEVLQSDDITGYKSVHRTLSESIPKRD</sequence>
<proteinExistence type="predicted"/>
<gene>
    <name evidence="1" type="ORF">LCGC14_2520460</name>
</gene>
<name>A0A0F9BJI6_9ZZZZ</name>
<evidence type="ECO:0000313" key="1">
    <source>
        <dbReference type="EMBL" id="KKL13967.1"/>
    </source>
</evidence>
<dbReference type="AlphaFoldDB" id="A0A0F9BJI6"/>
<accession>A0A0F9BJI6</accession>
<reference evidence="1" key="1">
    <citation type="journal article" date="2015" name="Nature">
        <title>Complex archaea that bridge the gap between prokaryotes and eukaryotes.</title>
        <authorList>
            <person name="Spang A."/>
            <person name="Saw J.H."/>
            <person name="Jorgensen S.L."/>
            <person name="Zaremba-Niedzwiedzka K."/>
            <person name="Martijn J."/>
            <person name="Lind A.E."/>
            <person name="van Eijk R."/>
            <person name="Schleper C."/>
            <person name="Guy L."/>
            <person name="Ettema T.J."/>
        </authorList>
    </citation>
    <scope>NUCLEOTIDE SEQUENCE</scope>
</reference>
<organism evidence="1">
    <name type="scientific">marine sediment metagenome</name>
    <dbReference type="NCBI Taxonomy" id="412755"/>
    <lineage>
        <taxon>unclassified sequences</taxon>
        <taxon>metagenomes</taxon>
        <taxon>ecological metagenomes</taxon>
    </lineage>
</organism>
<comment type="caution">
    <text evidence="1">The sequence shown here is derived from an EMBL/GenBank/DDBJ whole genome shotgun (WGS) entry which is preliminary data.</text>
</comment>
<protein>
    <submittedName>
        <fullName evidence="1">Uncharacterized protein</fullName>
    </submittedName>
</protein>